<dbReference type="InterPro" id="IPR039445">
    <property type="entry name" value="DauR-like_HTH"/>
</dbReference>
<sequence>MGQDIGRKKLGFVFENLKRIADVVAETFGRNCEAVVHDLSKLDQSLIHIAGDVTHRSPGAPITDLVLRVLRQEGDGAKDLVSYKTITRDGRILKSSTVFIRDDKGKIVGAFCINFDITEFLNSLNLIQEFVRFRDADDDRRETFSMSVQEAIDALVNQAVSLIGKQPPSMDTEEKIRLVAYLEERGAFLIRGAVDYVATILGVSKYTIYSYLQKIRSTRGLNTI</sequence>
<accession>C9RAK6</accession>
<dbReference type="EMBL" id="CP001785">
    <property type="protein sequence ID" value="ACX51283.1"/>
    <property type="molecule type" value="Genomic_DNA"/>
</dbReference>
<reference evidence="3 4" key="1">
    <citation type="submission" date="2009-10" db="EMBL/GenBank/DDBJ databases">
        <title>Complete sequence of chromosome of Ammonifex degensii KC4.</title>
        <authorList>
            <consortium name="US DOE Joint Genome Institute"/>
            <person name="Kerfeld C."/>
            <person name="Goodner B."/>
            <person name="Huber H."/>
            <person name="Stetter K."/>
            <person name="Lucas S."/>
            <person name="Copeland A."/>
            <person name="Lapidus A."/>
            <person name="Glavina del Rio T."/>
            <person name="Dalin E."/>
            <person name="Tice H."/>
            <person name="Bruce D."/>
            <person name="Goodwin L."/>
            <person name="Pitluck S."/>
            <person name="Saunders E."/>
            <person name="Brettin T."/>
            <person name="Detter J.C."/>
            <person name="Han C."/>
            <person name="Larimer F."/>
            <person name="Land M."/>
            <person name="Hauser L."/>
            <person name="Kyrpides N."/>
            <person name="Ovchinnikova G."/>
            <person name="Richardson P."/>
        </authorList>
    </citation>
    <scope>NUCLEOTIDE SEQUENCE [LARGE SCALE GENOMIC DNA]</scope>
    <source>
        <strain evidence="4">DSM 10501 / KC4</strain>
    </source>
</reference>
<dbReference type="AlphaFoldDB" id="C9RAK6"/>
<dbReference type="InterPro" id="IPR039446">
    <property type="entry name" value="DauR-like"/>
</dbReference>
<dbReference type="PANTHER" id="PTHR35568">
    <property type="entry name" value="TRANSCRIPTIONAL REGULATOR DAUR"/>
    <property type="match status" value="1"/>
</dbReference>
<gene>
    <name evidence="3" type="ordered locus">Adeg_0108</name>
</gene>
<evidence type="ECO:0000313" key="4">
    <source>
        <dbReference type="Proteomes" id="UP000002620"/>
    </source>
</evidence>
<dbReference type="KEGG" id="adg:Adeg_0108"/>
<dbReference type="OrthoDB" id="9796595at2"/>
<dbReference type="Pfam" id="PF08348">
    <property type="entry name" value="PAS_6"/>
    <property type="match status" value="1"/>
</dbReference>
<dbReference type="STRING" id="429009.Adeg_0108"/>
<dbReference type="Pfam" id="PF13309">
    <property type="entry name" value="HTH_22"/>
    <property type="match status" value="1"/>
</dbReference>
<dbReference type="Proteomes" id="UP000002620">
    <property type="component" value="Chromosome"/>
</dbReference>
<proteinExistence type="predicted"/>
<name>C9RAK6_AMMDK</name>
<protein>
    <submittedName>
        <fullName evidence="3">YheO domain protein</fullName>
    </submittedName>
</protein>
<dbReference type="HOGENOM" id="CLU_080179_0_1_9"/>
<evidence type="ECO:0000259" key="1">
    <source>
        <dbReference type="Pfam" id="PF08348"/>
    </source>
</evidence>
<feature type="domain" description="Transcriptional regulator DauR-like HTH" evidence="2">
    <location>
        <begin position="152"/>
        <end position="212"/>
    </location>
</feature>
<evidence type="ECO:0000259" key="2">
    <source>
        <dbReference type="Pfam" id="PF13309"/>
    </source>
</evidence>
<dbReference type="PANTHER" id="PTHR35568:SF1">
    <property type="entry name" value="TRANSCRIPTIONAL REGULATOR DAUR"/>
    <property type="match status" value="1"/>
</dbReference>
<feature type="domain" description="YheO-like" evidence="1">
    <location>
        <begin position="15"/>
        <end position="122"/>
    </location>
</feature>
<organism evidence="3 4">
    <name type="scientific">Ammonifex degensii (strain DSM 10501 / KC4)</name>
    <dbReference type="NCBI Taxonomy" id="429009"/>
    <lineage>
        <taxon>Bacteria</taxon>
        <taxon>Bacillati</taxon>
        <taxon>Bacillota</taxon>
        <taxon>Clostridia</taxon>
        <taxon>Thermoanaerobacterales</taxon>
        <taxon>Thermoanaerobacteraceae</taxon>
        <taxon>Ammonifex</taxon>
    </lineage>
</organism>
<dbReference type="InterPro" id="IPR013559">
    <property type="entry name" value="YheO"/>
</dbReference>
<dbReference type="eggNOG" id="COG2964">
    <property type="taxonomic scope" value="Bacteria"/>
</dbReference>
<keyword evidence="4" id="KW-1185">Reference proteome</keyword>
<evidence type="ECO:0000313" key="3">
    <source>
        <dbReference type="EMBL" id="ACX51283.1"/>
    </source>
</evidence>